<keyword evidence="4" id="KW-1185">Reference proteome</keyword>
<dbReference type="Gene3D" id="3.20.20.190">
    <property type="entry name" value="Phosphatidylinositol (PI) phosphodiesterase"/>
    <property type="match status" value="1"/>
</dbReference>
<feature type="chain" id="PRO_5039062488" description="GP-PDE domain-containing protein" evidence="1">
    <location>
        <begin position="32"/>
        <end position="341"/>
    </location>
</feature>
<dbReference type="AlphaFoldDB" id="A0A8J7WM42"/>
<dbReference type="PROSITE" id="PS51257">
    <property type="entry name" value="PROKAR_LIPOPROTEIN"/>
    <property type="match status" value="1"/>
</dbReference>
<dbReference type="EMBL" id="JAGSXH010000064">
    <property type="protein sequence ID" value="MBS2964918.1"/>
    <property type="molecule type" value="Genomic_DNA"/>
</dbReference>
<dbReference type="GO" id="GO:0008081">
    <property type="term" value="F:phosphoric diester hydrolase activity"/>
    <property type="evidence" value="ECO:0007669"/>
    <property type="project" value="InterPro"/>
</dbReference>
<dbReference type="Proteomes" id="UP000677913">
    <property type="component" value="Unassembled WGS sequence"/>
</dbReference>
<dbReference type="RefSeq" id="WP_211469279.1">
    <property type="nucleotide sequence ID" value="NZ_JAGSXH010000064.1"/>
</dbReference>
<sequence length="341" mass="35181">MRGGTLGSAGRRGATRVLGVLFSVTALCVSAACSTTTAPAAAAGSHRISLRIGRASATPSATPSAPARRVLKDWPRPWYRHDGTCSAPPVIAHRGEGGTIAPLPENTSAAELAAVAQGASMLNADLRWTRDDVPVAIHDRLLDRTTTGTGPVLSVTAVQFTALGLKSNDGRRRLPGDQHPQTLAQLLAAVKHTGVPIVLQMEADPFAAGGSGQASIRALAAVIAASGYGGKVVVGGWAADDVAAFSAAAPGVMTAFIQETGNPSAASITATGARIIYIDFARLTAPQIAAWHAGGLAVWAWTPPFSAQWRRLQAMGVDAIATNWIPAYSRWARPCPPVPLS</sequence>
<accession>A0A8J7WM42</accession>
<organism evidence="3 4">
    <name type="scientific">Actinocrinis puniceicyclus</name>
    <dbReference type="NCBI Taxonomy" id="977794"/>
    <lineage>
        <taxon>Bacteria</taxon>
        <taxon>Bacillati</taxon>
        <taxon>Actinomycetota</taxon>
        <taxon>Actinomycetes</taxon>
        <taxon>Catenulisporales</taxon>
        <taxon>Actinospicaceae</taxon>
        <taxon>Actinocrinis</taxon>
    </lineage>
</organism>
<dbReference type="SUPFAM" id="SSF51695">
    <property type="entry name" value="PLC-like phosphodiesterases"/>
    <property type="match status" value="1"/>
</dbReference>
<comment type="caution">
    <text evidence="3">The sequence shown here is derived from an EMBL/GenBank/DDBJ whole genome shotgun (WGS) entry which is preliminary data.</text>
</comment>
<gene>
    <name evidence="3" type="ORF">KGA66_17815</name>
</gene>
<reference evidence="3" key="1">
    <citation type="submission" date="2021-04" db="EMBL/GenBank/DDBJ databases">
        <title>Genome based classification of Actinospica acidithermotolerans sp. nov., an actinobacterium isolated from an Indonesian hot spring.</title>
        <authorList>
            <person name="Kusuma A.B."/>
            <person name="Putra K.E."/>
            <person name="Nafisah S."/>
            <person name="Loh J."/>
            <person name="Nouioui I."/>
            <person name="Goodfellow M."/>
        </authorList>
    </citation>
    <scope>NUCLEOTIDE SEQUENCE</scope>
    <source>
        <strain evidence="3">DSM 45618</strain>
    </source>
</reference>
<keyword evidence="1" id="KW-0732">Signal</keyword>
<dbReference type="InterPro" id="IPR030395">
    <property type="entry name" value="GP_PDE_dom"/>
</dbReference>
<feature type="signal peptide" evidence="1">
    <location>
        <begin position="1"/>
        <end position="31"/>
    </location>
</feature>
<dbReference type="InterPro" id="IPR017946">
    <property type="entry name" value="PLC-like_Pdiesterase_TIM-brl"/>
</dbReference>
<evidence type="ECO:0000256" key="1">
    <source>
        <dbReference type="SAM" id="SignalP"/>
    </source>
</evidence>
<evidence type="ECO:0000259" key="2">
    <source>
        <dbReference type="PROSITE" id="PS51704"/>
    </source>
</evidence>
<dbReference type="PROSITE" id="PS51704">
    <property type="entry name" value="GP_PDE"/>
    <property type="match status" value="1"/>
</dbReference>
<proteinExistence type="predicted"/>
<dbReference type="Pfam" id="PF03009">
    <property type="entry name" value="GDPD"/>
    <property type="match status" value="1"/>
</dbReference>
<dbReference type="PANTHER" id="PTHR46211">
    <property type="entry name" value="GLYCEROPHOSPHORYL DIESTER PHOSPHODIESTERASE"/>
    <property type="match status" value="1"/>
</dbReference>
<protein>
    <recommendedName>
        <fullName evidence="2">GP-PDE domain-containing protein</fullName>
    </recommendedName>
</protein>
<evidence type="ECO:0000313" key="4">
    <source>
        <dbReference type="Proteomes" id="UP000677913"/>
    </source>
</evidence>
<evidence type="ECO:0000313" key="3">
    <source>
        <dbReference type="EMBL" id="MBS2964918.1"/>
    </source>
</evidence>
<dbReference type="PANTHER" id="PTHR46211:SF1">
    <property type="entry name" value="GLYCEROPHOSPHODIESTER PHOSPHODIESTERASE, CYTOPLASMIC"/>
    <property type="match status" value="1"/>
</dbReference>
<dbReference type="GO" id="GO:0006629">
    <property type="term" value="P:lipid metabolic process"/>
    <property type="evidence" value="ECO:0007669"/>
    <property type="project" value="InterPro"/>
</dbReference>
<feature type="domain" description="GP-PDE" evidence="2">
    <location>
        <begin position="88"/>
        <end position="332"/>
    </location>
</feature>
<name>A0A8J7WM42_9ACTN</name>